<dbReference type="OrthoDB" id="9978870at2"/>
<name>W1N6N2_9GAMM</name>
<dbReference type="PATRIC" id="fig|1178482.3.peg.3699"/>
<proteinExistence type="predicted"/>
<dbReference type="AlphaFoldDB" id="W1N6N2"/>
<evidence type="ECO:0000313" key="3">
    <source>
        <dbReference type="Proteomes" id="UP000019113"/>
    </source>
</evidence>
<evidence type="ECO:0000313" key="2">
    <source>
        <dbReference type="EMBL" id="ERL50605.1"/>
    </source>
</evidence>
<feature type="transmembrane region" description="Helical" evidence="1">
    <location>
        <begin position="34"/>
        <end position="54"/>
    </location>
</feature>
<keyword evidence="1" id="KW-0472">Membrane</keyword>
<accession>W1N6N2</accession>
<comment type="caution">
    <text evidence="2">The sequence shown here is derived from an EMBL/GenBank/DDBJ whole genome shotgun (WGS) entry which is preliminary data.</text>
</comment>
<dbReference type="RefSeq" id="WP_021820658.1">
    <property type="nucleotide sequence ID" value="NZ_AVBC01000039.1"/>
</dbReference>
<dbReference type="EMBL" id="AVBC01000039">
    <property type="protein sequence ID" value="ERL50605.1"/>
    <property type="molecule type" value="Genomic_DNA"/>
</dbReference>
<keyword evidence="3" id="KW-1185">Reference proteome</keyword>
<keyword evidence="1" id="KW-1133">Transmembrane helix</keyword>
<keyword evidence="1" id="KW-0812">Transmembrane</keyword>
<reference evidence="2 3" key="1">
    <citation type="submission" date="2013-08" db="EMBL/GenBank/DDBJ databases">
        <title>draft genome of Halomonas huanghegensis, strain BJGMM-B45T.</title>
        <authorList>
            <person name="Miao C."/>
            <person name="Wan Y."/>
            <person name="Jin W."/>
        </authorList>
    </citation>
    <scope>NUCLEOTIDE SEQUENCE [LARGE SCALE GENOMIC DNA]</scope>
    <source>
        <strain evidence="2 3">BJGMM-B45</strain>
    </source>
</reference>
<gene>
    <name evidence="2" type="ORF">BJB45_05605</name>
</gene>
<protein>
    <submittedName>
        <fullName evidence="2">Uncharacterized protein</fullName>
    </submittedName>
</protein>
<evidence type="ECO:0000256" key="1">
    <source>
        <dbReference type="SAM" id="Phobius"/>
    </source>
</evidence>
<dbReference type="STRING" id="1178482.AR456_06960"/>
<dbReference type="KEGG" id="hhu:AR456_06960"/>
<sequence>MKGIDHLVESEGLCWLLSWQETYEHEYDNRVRRLLLRASVVIAILMLLHGSGVIAAGAGYALIMATFLSFHATVNTFFDDFFANGAFSEDNKRLVDFSQVIVLAVAAPGILWW</sequence>
<dbReference type="Proteomes" id="UP000019113">
    <property type="component" value="Unassembled WGS sequence"/>
</dbReference>
<organism evidence="2 3">
    <name type="scientific">Halomonas huangheensis</name>
    <dbReference type="NCBI Taxonomy" id="1178482"/>
    <lineage>
        <taxon>Bacteria</taxon>
        <taxon>Pseudomonadati</taxon>
        <taxon>Pseudomonadota</taxon>
        <taxon>Gammaproteobacteria</taxon>
        <taxon>Oceanospirillales</taxon>
        <taxon>Halomonadaceae</taxon>
        <taxon>Halomonas</taxon>
    </lineage>
</organism>